<reference evidence="4 5" key="1">
    <citation type="submission" date="2014-11" db="EMBL/GenBank/DDBJ databases">
        <authorList>
            <person name="Wibberg Daniel"/>
        </authorList>
    </citation>
    <scope>NUCLEOTIDE SEQUENCE [LARGE SCALE GENOMIC DNA]</scope>
    <source>
        <strain evidence="4">Rhizoctonia solani AG1-IB 7/3/14</strain>
    </source>
</reference>
<dbReference type="GO" id="GO:0008270">
    <property type="term" value="F:zinc ion binding"/>
    <property type="evidence" value="ECO:0007669"/>
    <property type="project" value="UniProtKB-KW"/>
</dbReference>
<feature type="domain" description="C2H2-type" evidence="3">
    <location>
        <begin position="568"/>
        <end position="595"/>
    </location>
</feature>
<keyword evidence="5" id="KW-1185">Reference proteome</keyword>
<evidence type="ECO:0000313" key="5">
    <source>
        <dbReference type="Proteomes" id="UP000059188"/>
    </source>
</evidence>
<dbReference type="AlphaFoldDB" id="A0A0B7F7V4"/>
<keyword evidence="1" id="KW-0479">Metal-binding</keyword>
<feature type="region of interest" description="Disordered" evidence="2">
    <location>
        <begin position="535"/>
        <end position="567"/>
    </location>
</feature>
<feature type="compositionally biased region" description="Polar residues" evidence="2">
    <location>
        <begin position="547"/>
        <end position="567"/>
    </location>
</feature>
<evidence type="ECO:0000256" key="1">
    <source>
        <dbReference type="PROSITE-ProRule" id="PRU00042"/>
    </source>
</evidence>
<protein>
    <recommendedName>
        <fullName evidence="3">C2H2-type domain-containing protein</fullName>
    </recommendedName>
</protein>
<gene>
    <name evidence="4" type="ORF">RSOLAG1IB_06465</name>
</gene>
<proteinExistence type="predicted"/>
<name>A0A0B7F7V4_THACB</name>
<dbReference type="EMBL" id="LN679112">
    <property type="protein sequence ID" value="CEL53610.1"/>
    <property type="molecule type" value="Genomic_DNA"/>
</dbReference>
<feature type="region of interest" description="Disordered" evidence="2">
    <location>
        <begin position="1"/>
        <end position="42"/>
    </location>
</feature>
<sequence>MFLGLPRPPDGRPTSGSESTPKFCDPLTPDSSHFGTSSKHGTLVKRELSPCSNLAKENGHGCGRMSPGIISSKFTPLIKTEPQQLDTTDFSTAVKLELNTAATSCGTPVLKSLLGFNLKISGAAEQRGDGSYNIKTEPIEQHGRESSYFKPTIEHNVPERVDTSQVVVTNPGICGTRGHQTHCNSPAINDSDNHQELQESGSQTGYYRFSSQSPHISSYASQTFRELHSRYVGTAIFLSHKQFFSHSELGPHSYLAHPCPPALIVNQPVVERRSPPDLRLPPSDGDGTHNRYEALPSSPLKSSLFGFTKCFGTRPEMCGSSPNSTNLSNTSNTSVPCINSQLFNTTGVPSCSVYESGQHVNPGANGLDQGLESTLTQLDPQSVHYGMLLGYQAALGRPGLPGILGVPQDYVPYAFSVAPNPPIPVPSLGSNEQYSPSNITASTSPSVSTTRRNPQPYFSIADSRRVDPNELYHPSASTSQAQAAYMDMNSSWTIQRPLIPNNYYGHSISGSDSPGSFTRMPNSMGGEGGIGVNLSTGQHDLPPATGLDTNYASSGAPNPSRIQQPSSRTCLTCGKVLSRPSDLADHMHSHGQVKSE</sequence>
<keyword evidence="1" id="KW-0863">Zinc-finger</keyword>
<evidence type="ECO:0000313" key="4">
    <source>
        <dbReference type="EMBL" id="CEL53610.1"/>
    </source>
</evidence>
<feature type="region of interest" description="Disordered" evidence="2">
    <location>
        <begin position="273"/>
        <end position="295"/>
    </location>
</feature>
<feature type="region of interest" description="Disordered" evidence="2">
    <location>
        <begin position="432"/>
        <end position="453"/>
    </location>
</feature>
<evidence type="ECO:0000256" key="2">
    <source>
        <dbReference type="SAM" id="MobiDB-lite"/>
    </source>
</evidence>
<dbReference type="PROSITE" id="PS00028">
    <property type="entry name" value="ZINC_FINGER_C2H2_1"/>
    <property type="match status" value="1"/>
</dbReference>
<keyword evidence="1" id="KW-0862">Zinc</keyword>
<dbReference type="Proteomes" id="UP000059188">
    <property type="component" value="Unassembled WGS sequence"/>
</dbReference>
<evidence type="ECO:0000259" key="3">
    <source>
        <dbReference type="PROSITE" id="PS50157"/>
    </source>
</evidence>
<feature type="compositionally biased region" description="Polar residues" evidence="2">
    <location>
        <begin position="29"/>
        <end position="40"/>
    </location>
</feature>
<dbReference type="PROSITE" id="PS50157">
    <property type="entry name" value="ZINC_FINGER_C2H2_2"/>
    <property type="match status" value="1"/>
</dbReference>
<dbReference type="InterPro" id="IPR013087">
    <property type="entry name" value="Znf_C2H2_type"/>
</dbReference>
<accession>A0A0B7F7V4</accession>
<organism evidence="4 5">
    <name type="scientific">Thanatephorus cucumeris (strain AG1-IB / isolate 7/3/14)</name>
    <name type="common">Lettuce bottom rot fungus</name>
    <name type="synonym">Rhizoctonia solani</name>
    <dbReference type="NCBI Taxonomy" id="1108050"/>
    <lineage>
        <taxon>Eukaryota</taxon>
        <taxon>Fungi</taxon>
        <taxon>Dikarya</taxon>
        <taxon>Basidiomycota</taxon>
        <taxon>Agaricomycotina</taxon>
        <taxon>Agaricomycetes</taxon>
        <taxon>Cantharellales</taxon>
        <taxon>Ceratobasidiaceae</taxon>
        <taxon>Rhizoctonia</taxon>
        <taxon>Rhizoctonia solani AG-1</taxon>
    </lineage>
</organism>